<dbReference type="EMBL" id="QGGB01000010">
    <property type="protein sequence ID" value="PWN05306.1"/>
    <property type="molecule type" value="Genomic_DNA"/>
</dbReference>
<sequence length="228" mass="25183">MSILFEAPVFNAESALRAAGAGVDRLELCSSFSEGGETPGVGMLQWVKQKMNIPVFVMIRPRGGNFIYTSDEIEVMNREIDLLNNAGADGFVFGILNNDHSINSDACRELIGAAGGKPCTFHRAFDSCRNPLEGLQTSIECGFSRILTSGMKENVSEGLEEIIRLLKIAERKIIIMPGGGLMPEHLPLLMETGLLQDIHASCIARKRREDIPLFEDDIFNKFQNWLHG</sequence>
<dbReference type="PANTHER" id="PTHR12598:SF0">
    <property type="entry name" value="COPPER HOMEOSTASIS PROTEIN CUTC HOMOLOG"/>
    <property type="match status" value="1"/>
</dbReference>
<name>A0A316TZ73_9BACT</name>
<comment type="caution">
    <text evidence="3">The sequence shown here is derived from an EMBL/GenBank/DDBJ whole genome shotgun (WGS) entry which is preliminary data.</text>
</comment>
<dbReference type="HAMAP" id="MF_00795">
    <property type="entry name" value="CutC"/>
    <property type="match status" value="1"/>
</dbReference>
<dbReference type="InterPro" id="IPR036822">
    <property type="entry name" value="CutC-like_dom_sf"/>
</dbReference>
<dbReference type="RefSeq" id="WP_109647862.1">
    <property type="nucleotide sequence ID" value="NZ_QGGB01000010.1"/>
</dbReference>
<proteinExistence type="inferred from homology"/>
<comment type="caution">
    <text evidence="2">Once thought to be involved in copper homeostasis, experiments in E.coli have shown this is not the case.</text>
</comment>
<organism evidence="3 4">
    <name type="scientific">Rhodohalobacter mucosus</name>
    <dbReference type="NCBI Taxonomy" id="2079485"/>
    <lineage>
        <taxon>Bacteria</taxon>
        <taxon>Pseudomonadati</taxon>
        <taxon>Balneolota</taxon>
        <taxon>Balneolia</taxon>
        <taxon>Balneolales</taxon>
        <taxon>Balneolaceae</taxon>
        <taxon>Rhodohalobacter</taxon>
    </lineage>
</organism>
<keyword evidence="2" id="KW-0963">Cytoplasm</keyword>
<dbReference type="SUPFAM" id="SSF110395">
    <property type="entry name" value="CutC-like"/>
    <property type="match status" value="1"/>
</dbReference>
<dbReference type="GO" id="GO:0005737">
    <property type="term" value="C:cytoplasm"/>
    <property type="evidence" value="ECO:0007669"/>
    <property type="project" value="UniProtKB-SubCell"/>
</dbReference>
<dbReference type="GO" id="GO:0005507">
    <property type="term" value="F:copper ion binding"/>
    <property type="evidence" value="ECO:0007669"/>
    <property type="project" value="TreeGrafter"/>
</dbReference>
<dbReference type="PANTHER" id="PTHR12598">
    <property type="entry name" value="COPPER HOMEOSTASIS PROTEIN CUTC"/>
    <property type="match status" value="1"/>
</dbReference>
<dbReference type="Gene3D" id="3.20.20.380">
    <property type="entry name" value="Copper homeostasis (CutC) domain"/>
    <property type="match status" value="1"/>
</dbReference>
<dbReference type="OrthoDB" id="9815677at2"/>
<evidence type="ECO:0000256" key="1">
    <source>
        <dbReference type="ARBA" id="ARBA00007768"/>
    </source>
</evidence>
<evidence type="ECO:0000313" key="4">
    <source>
        <dbReference type="Proteomes" id="UP000245533"/>
    </source>
</evidence>
<dbReference type="InterPro" id="IPR005627">
    <property type="entry name" value="CutC-like"/>
</dbReference>
<dbReference type="AlphaFoldDB" id="A0A316TZ73"/>
<accession>A0A316TZ73</accession>
<dbReference type="Proteomes" id="UP000245533">
    <property type="component" value="Unassembled WGS sequence"/>
</dbReference>
<evidence type="ECO:0000313" key="3">
    <source>
        <dbReference type="EMBL" id="PWN05306.1"/>
    </source>
</evidence>
<comment type="similarity">
    <text evidence="1 2">Belongs to the CutC family.</text>
</comment>
<protein>
    <recommendedName>
        <fullName evidence="2">PF03932 family protein CutC</fullName>
    </recommendedName>
</protein>
<gene>
    <name evidence="2" type="primary">cutC</name>
    <name evidence="3" type="ORF">DDZ15_14630</name>
</gene>
<evidence type="ECO:0000256" key="2">
    <source>
        <dbReference type="HAMAP-Rule" id="MF_00795"/>
    </source>
</evidence>
<dbReference type="Pfam" id="PF03932">
    <property type="entry name" value="CutC"/>
    <property type="match status" value="1"/>
</dbReference>
<keyword evidence="4" id="KW-1185">Reference proteome</keyword>
<reference evidence="3 4" key="1">
    <citation type="submission" date="2018-05" db="EMBL/GenBank/DDBJ databases">
        <title>Rhodohalobacter halophilus gen. nov., sp. nov., a moderately halophilic member of the family Balneolaceae.</title>
        <authorList>
            <person name="Liu Z.-W."/>
        </authorList>
    </citation>
    <scope>NUCLEOTIDE SEQUENCE [LARGE SCALE GENOMIC DNA]</scope>
    <source>
        <strain evidence="3 4">8A47</strain>
    </source>
</reference>
<comment type="subcellular location">
    <subcellularLocation>
        <location evidence="2">Cytoplasm</location>
    </subcellularLocation>
</comment>